<comment type="caution">
    <text evidence="1">The sequence shown here is derived from an EMBL/GenBank/DDBJ whole genome shotgun (WGS) entry which is preliminary data.</text>
</comment>
<dbReference type="Proteomes" id="UP000544413">
    <property type="component" value="Unassembled WGS sequence"/>
</dbReference>
<reference evidence="3 4" key="1">
    <citation type="submission" date="2020-03" db="EMBL/GenBank/DDBJ databases">
        <title>Soil Listeria distribution.</title>
        <authorList>
            <person name="Liao J."/>
            <person name="Wiedmann M."/>
        </authorList>
    </citation>
    <scope>NUCLEOTIDE SEQUENCE [LARGE SCALE GENOMIC DNA]</scope>
    <source>
        <strain evidence="2 4">FSL L7-1299</strain>
        <strain evidence="1 3">FSL L7-1658</strain>
    </source>
</reference>
<proteinExistence type="predicted"/>
<organism evidence="1 3">
    <name type="scientific">Listeria booriae</name>
    <dbReference type="NCBI Taxonomy" id="1552123"/>
    <lineage>
        <taxon>Bacteria</taxon>
        <taxon>Bacillati</taxon>
        <taxon>Bacillota</taxon>
        <taxon>Bacilli</taxon>
        <taxon>Bacillales</taxon>
        <taxon>Listeriaceae</taxon>
        <taxon>Listeria</taxon>
    </lineage>
</organism>
<dbReference type="RefSeq" id="WP_185406289.1">
    <property type="nucleotide sequence ID" value="NZ_JAARPT010000006.1"/>
</dbReference>
<evidence type="ECO:0000313" key="1">
    <source>
        <dbReference type="EMBL" id="MBC1402130.1"/>
    </source>
</evidence>
<evidence type="ECO:0008006" key="5">
    <source>
        <dbReference type="Google" id="ProtNLM"/>
    </source>
</evidence>
<gene>
    <name evidence="1" type="ORF">HB836_11125</name>
    <name evidence="2" type="ORF">HB904_16920</name>
</gene>
<accession>A0A841YPI6</accession>
<dbReference type="Proteomes" id="UP000574104">
    <property type="component" value="Unassembled WGS sequence"/>
</dbReference>
<protein>
    <recommendedName>
        <fullName evidence="5">Phage protein</fullName>
    </recommendedName>
</protein>
<dbReference type="AlphaFoldDB" id="A0A841YPI6"/>
<evidence type="ECO:0000313" key="4">
    <source>
        <dbReference type="Proteomes" id="UP000574104"/>
    </source>
</evidence>
<name>A0A841YPI6_9LIST</name>
<sequence length="56" mass="6820">MKKIDAIDNLDREELESYLKRYHEFGYLCEVTIGHEDSYGHRTYRYNLAVYKIDDE</sequence>
<evidence type="ECO:0000313" key="2">
    <source>
        <dbReference type="EMBL" id="MBC1617862.1"/>
    </source>
</evidence>
<dbReference type="EMBL" id="JAARPT010000006">
    <property type="protein sequence ID" value="MBC1402130.1"/>
    <property type="molecule type" value="Genomic_DNA"/>
</dbReference>
<evidence type="ECO:0000313" key="3">
    <source>
        <dbReference type="Proteomes" id="UP000544413"/>
    </source>
</evidence>
<dbReference type="EMBL" id="JAARSH010000015">
    <property type="protein sequence ID" value="MBC1617862.1"/>
    <property type="molecule type" value="Genomic_DNA"/>
</dbReference>